<dbReference type="PANTHER" id="PTHR42997">
    <property type="entry name" value="HIT FAMILY HYDROLASE"/>
    <property type="match status" value="1"/>
</dbReference>
<feature type="binding site" evidence="3">
    <location>
        <position position="126"/>
    </location>
    <ligand>
        <name>substrate</name>
    </ligand>
</feature>
<feature type="binding site" evidence="3">
    <location>
        <begin position="116"/>
        <end position="119"/>
    </location>
    <ligand>
        <name>substrate</name>
    </ligand>
</feature>
<sequence length="168" mass="19242">MNKGFDRMWAPWRMNYIDGSHKNEGCIFCVKPKQDNDRENLLLYRGNTCHIMMNLFPYNNGHIMISPYRHTGNLEELNDDEMLEIMNLSGMCIKAMKNSINPAGFNAGFNLGKAAGAGVDDHLHFHIVPRWNGDTNFMPVLAETKVISEHILQTYDKLKKAIKALEEK</sequence>
<feature type="domain" description="HIT" evidence="5">
    <location>
        <begin position="27"/>
        <end position="137"/>
    </location>
</feature>
<proteinExistence type="predicted"/>
<dbReference type="InterPro" id="IPR036265">
    <property type="entry name" value="HIT-like_sf"/>
</dbReference>
<accession>A0A3D5QDL6</accession>
<evidence type="ECO:0000256" key="1">
    <source>
        <dbReference type="ARBA" id="ARBA00022741"/>
    </source>
</evidence>
<dbReference type="Proteomes" id="UP000262325">
    <property type="component" value="Unassembled WGS sequence"/>
</dbReference>
<evidence type="ECO:0000313" key="7">
    <source>
        <dbReference type="Proteomes" id="UP000262325"/>
    </source>
</evidence>
<organism evidence="6 7">
    <name type="scientific">Flexistipes sinusarabici</name>
    <dbReference type="NCBI Taxonomy" id="2352"/>
    <lineage>
        <taxon>Bacteria</taxon>
        <taxon>Pseudomonadati</taxon>
        <taxon>Deferribacterota</taxon>
        <taxon>Deferribacteres</taxon>
        <taxon>Deferribacterales</taxon>
        <taxon>Flexistipitaceae</taxon>
        <taxon>Flexistipes</taxon>
    </lineage>
</organism>
<dbReference type="InterPro" id="IPR052908">
    <property type="entry name" value="AP-4-A_phosphorylase"/>
</dbReference>
<feature type="binding site" evidence="3">
    <location>
        <position position="54"/>
    </location>
    <ligand>
        <name>substrate</name>
    </ligand>
</feature>
<dbReference type="PANTHER" id="PTHR42997:SF1">
    <property type="entry name" value="AP-4-A PHOSPHORYLASE"/>
    <property type="match status" value="1"/>
</dbReference>
<reference evidence="6 7" key="1">
    <citation type="journal article" date="2018" name="Nat. Biotechnol.">
        <title>A standardized bacterial taxonomy based on genome phylogeny substantially revises the tree of life.</title>
        <authorList>
            <person name="Parks D.H."/>
            <person name="Chuvochina M."/>
            <person name="Waite D.W."/>
            <person name="Rinke C."/>
            <person name="Skarshewski A."/>
            <person name="Chaumeil P.A."/>
            <person name="Hugenholtz P."/>
        </authorList>
    </citation>
    <scope>NUCLEOTIDE SEQUENCE [LARGE SCALE GENOMIC DNA]</scope>
    <source>
        <strain evidence="6">UBA8672</strain>
    </source>
</reference>
<feature type="active site" description="Tele-AMP-histidine intermediate" evidence="2">
    <location>
        <position position="124"/>
    </location>
</feature>
<evidence type="ECO:0000256" key="3">
    <source>
        <dbReference type="PIRSR" id="PIRSR639383-2"/>
    </source>
</evidence>
<protein>
    <submittedName>
        <fullName evidence="6">HIT family hydrolase</fullName>
    </submittedName>
</protein>
<evidence type="ECO:0000313" key="6">
    <source>
        <dbReference type="EMBL" id="HCW93931.1"/>
    </source>
</evidence>
<dbReference type="GO" id="GO:0000166">
    <property type="term" value="F:nucleotide binding"/>
    <property type="evidence" value="ECO:0007669"/>
    <property type="project" value="UniProtKB-KW"/>
</dbReference>
<dbReference type="SUPFAM" id="SSF54197">
    <property type="entry name" value="HIT-like"/>
    <property type="match status" value="1"/>
</dbReference>
<dbReference type="Pfam" id="PF01230">
    <property type="entry name" value="HIT"/>
    <property type="match status" value="1"/>
</dbReference>
<keyword evidence="1" id="KW-0547">Nucleotide-binding</keyword>
<dbReference type="GO" id="GO:0016787">
    <property type="term" value="F:hydrolase activity"/>
    <property type="evidence" value="ECO:0007669"/>
    <property type="project" value="UniProtKB-KW"/>
</dbReference>
<evidence type="ECO:0000256" key="4">
    <source>
        <dbReference type="PROSITE-ProRule" id="PRU00464"/>
    </source>
</evidence>
<dbReference type="PROSITE" id="PS51084">
    <property type="entry name" value="HIT_2"/>
    <property type="match status" value="1"/>
</dbReference>
<evidence type="ECO:0000256" key="2">
    <source>
        <dbReference type="PIRSR" id="PIRSR639383-1"/>
    </source>
</evidence>
<dbReference type="CDD" id="cd01275">
    <property type="entry name" value="FHIT"/>
    <property type="match status" value="1"/>
</dbReference>
<keyword evidence="6" id="KW-0378">Hydrolase</keyword>
<evidence type="ECO:0000259" key="5">
    <source>
        <dbReference type="PROSITE" id="PS51084"/>
    </source>
</evidence>
<dbReference type="Gene3D" id="3.30.428.10">
    <property type="entry name" value="HIT-like"/>
    <property type="match status" value="1"/>
</dbReference>
<feature type="short sequence motif" description="Histidine triad motif" evidence="4">
    <location>
        <begin position="122"/>
        <end position="126"/>
    </location>
</feature>
<name>A0A3D5QDL6_FLESI</name>
<dbReference type="AlphaFoldDB" id="A0A3D5QDL6"/>
<dbReference type="EMBL" id="DPPF01000205">
    <property type="protein sequence ID" value="HCW93931.1"/>
    <property type="molecule type" value="Genomic_DNA"/>
</dbReference>
<dbReference type="InterPro" id="IPR011146">
    <property type="entry name" value="HIT-like"/>
</dbReference>
<dbReference type="InterPro" id="IPR039383">
    <property type="entry name" value="FHIT"/>
</dbReference>
<comment type="caution">
    <text evidence="6">The sequence shown here is derived from an EMBL/GenBank/DDBJ whole genome shotgun (WGS) entry which is preliminary data.</text>
</comment>
<gene>
    <name evidence="6" type="ORF">DHM44_09645</name>
</gene>